<dbReference type="GO" id="GO:0005886">
    <property type="term" value="C:plasma membrane"/>
    <property type="evidence" value="ECO:0007669"/>
    <property type="project" value="UniProtKB-SubCell"/>
</dbReference>
<feature type="transmembrane region" description="Helical" evidence="7">
    <location>
        <begin position="131"/>
        <end position="151"/>
    </location>
</feature>
<dbReference type="VEuPathDB" id="VectorBase:LDEU011984"/>
<evidence type="ECO:0000256" key="1">
    <source>
        <dbReference type="ARBA" id="ARBA00004651"/>
    </source>
</evidence>
<evidence type="ECO:0000256" key="3">
    <source>
        <dbReference type="ARBA" id="ARBA00022475"/>
    </source>
</evidence>
<dbReference type="STRING" id="299467.A0A443RXG8"/>
<dbReference type="PANTHER" id="PTHR42985">
    <property type="entry name" value="SODIUM-COUPLED MONOCARBOXYLATE TRANSPORTER"/>
    <property type="match status" value="1"/>
</dbReference>
<keyword evidence="2" id="KW-0813">Transport</keyword>
<proteinExistence type="predicted"/>
<comment type="caution">
    <text evidence="8">The sequence shown here is derived from an EMBL/GenBank/DDBJ whole genome shotgun (WGS) entry which is preliminary data.</text>
</comment>
<dbReference type="GO" id="GO:0015293">
    <property type="term" value="F:symporter activity"/>
    <property type="evidence" value="ECO:0007669"/>
    <property type="project" value="TreeGrafter"/>
</dbReference>
<keyword evidence="3" id="KW-1003">Cell membrane</keyword>
<evidence type="ECO:0000256" key="4">
    <source>
        <dbReference type="ARBA" id="ARBA00023053"/>
    </source>
</evidence>
<evidence type="ECO:0000256" key="5">
    <source>
        <dbReference type="ARBA" id="ARBA00023065"/>
    </source>
</evidence>
<evidence type="ECO:0000256" key="6">
    <source>
        <dbReference type="ARBA" id="ARBA00023201"/>
    </source>
</evidence>
<sequence>MIAAIVGGVCVVMALMCSHIGTIFEASFALSGAPIGPIFATFIVGVFLPFVNASGALSGLLFGQFCCFFVNIGAMLNKYKKASLLYSTETCDEIVFQNTSVPFIPLANITDYKIPNHEPEGMNYMFHMTHFMIPVVGFLITFFTSIIVSLITRCNKDKKIKPELLSGIVVNFLKVKTEGDTKMEKNRMAIVH</sequence>
<dbReference type="AlphaFoldDB" id="A0A443RXG8"/>
<dbReference type="OrthoDB" id="6261780at2759"/>
<evidence type="ECO:0000256" key="2">
    <source>
        <dbReference type="ARBA" id="ARBA00022448"/>
    </source>
</evidence>
<dbReference type="PANTHER" id="PTHR42985:SF40">
    <property type="entry name" value="LD47995P-RELATED"/>
    <property type="match status" value="1"/>
</dbReference>
<comment type="subcellular location">
    <subcellularLocation>
        <location evidence="1">Cell membrane</location>
        <topology evidence="1">Multi-pass membrane protein</topology>
    </subcellularLocation>
</comment>
<dbReference type="EMBL" id="NCKV01020408">
    <property type="protein sequence ID" value="RWS20056.1"/>
    <property type="molecule type" value="Genomic_DNA"/>
</dbReference>
<keyword evidence="4" id="KW-0915">Sodium</keyword>
<protein>
    <submittedName>
        <fullName evidence="8">Uncharacterized protein</fullName>
    </submittedName>
</protein>
<dbReference type="GO" id="GO:0006814">
    <property type="term" value="P:sodium ion transport"/>
    <property type="evidence" value="ECO:0007669"/>
    <property type="project" value="UniProtKB-KW"/>
</dbReference>
<reference evidence="8 9" key="1">
    <citation type="journal article" date="2018" name="Gigascience">
        <title>Genomes of trombidid mites reveal novel predicted allergens and laterally-transferred genes associated with secondary metabolism.</title>
        <authorList>
            <person name="Dong X."/>
            <person name="Chaisiri K."/>
            <person name="Xia D."/>
            <person name="Armstrong S.D."/>
            <person name="Fang Y."/>
            <person name="Donnelly M.J."/>
            <person name="Kadowaki T."/>
            <person name="McGarry J.W."/>
            <person name="Darby A.C."/>
            <person name="Makepeace B.L."/>
        </authorList>
    </citation>
    <scope>NUCLEOTIDE SEQUENCE [LARGE SCALE GENOMIC DNA]</scope>
    <source>
        <strain evidence="8">UoL-UT</strain>
    </source>
</reference>
<keyword evidence="7" id="KW-0472">Membrane</keyword>
<feature type="transmembrane region" description="Helical" evidence="7">
    <location>
        <begin position="28"/>
        <end position="50"/>
    </location>
</feature>
<dbReference type="Gene3D" id="1.20.1730.10">
    <property type="entry name" value="Sodium/glucose cotransporter"/>
    <property type="match status" value="1"/>
</dbReference>
<organism evidence="8 9">
    <name type="scientific">Leptotrombidium deliense</name>
    <dbReference type="NCBI Taxonomy" id="299467"/>
    <lineage>
        <taxon>Eukaryota</taxon>
        <taxon>Metazoa</taxon>
        <taxon>Ecdysozoa</taxon>
        <taxon>Arthropoda</taxon>
        <taxon>Chelicerata</taxon>
        <taxon>Arachnida</taxon>
        <taxon>Acari</taxon>
        <taxon>Acariformes</taxon>
        <taxon>Trombidiformes</taxon>
        <taxon>Prostigmata</taxon>
        <taxon>Anystina</taxon>
        <taxon>Parasitengona</taxon>
        <taxon>Trombiculoidea</taxon>
        <taxon>Trombiculidae</taxon>
        <taxon>Leptotrombidium</taxon>
    </lineage>
</organism>
<gene>
    <name evidence="8" type="ORF">B4U80_07248</name>
</gene>
<dbReference type="InterPro" id="IPR038377">
    <property type="entry name" value="Na/Glc_symporter_sf"/>
</dbReference>
<keyword evidence="5" id="KW-0406">Ion transport</keyword>
<feature type="transmembrane region" description="Helical" evidence="7">
    <location>
        <begin position="57"/>
        <end position="76"/>
    </location>
</feature>
<keyword evidence="7" id="KW-1133">Transmembrane helix</keyword>
<keyword evidence="7" id="KW-0812">Transmembrane</keyword>
<dbReference type="InterPro" id="IPR051163">
    <property type="entry name" value="Sodium:Solute_Symporter_SSF"/>
</dbReference>
<accession>A0A443RXG8</accession>
<keyword evidence="6" id="KW-0739">Sodium transport</keyword>
<name>A0A443RXG8_9ACAR</name>
<evidence type="ECO:0000313" key="9">
    <source>
        <dbReference type="Proteomes" id="UP000288716"/>
    </source>
</evidence>
<dbReference type="Proteomes" id="UP000288716">
    <property type="component" value="Unassembled WGS sequence"/>
</dbReference>
<keyword evidence="9" id="KW-1185">Reference proteome</keyword>
<evidence type="ECO:0000256" key="7">
    <source>
        <dbReference type="SAM" id="Phobius"/>
    </source>
</evidence>
<evidence type="ECO:0000313" key="8">
    <source>
        <dbReference type="EMBL" id="RWS20056.1"/>
    </source>
</evidence>